<evidence type="ECO:0000313" key="4">
    <source>
        <dbReference type="EMBL" id="AJD49506.1"/>
    </source>
</evidence>
<dbReference type="GO" id="GO:0005829">
    <property type="term" value="C:cytosol"/>
    <property type="evidence" value="ECO:0007669"/>
    <property type="project" value="TreeGrafter"/>
</dbReference>
<dbReference type="PANTHER" id="PTHR30231">
    <property type="entry name" value="DNA POLYMERASE III SUBUNIT EPSILON"/>
    <property type="match status" value="1"/>
</dbReference>
<keyword evidence="2" id="KW-0269">Exonuclease</keyword>
<dbReference type="Pfam" id="PF00929">
    <property type="entry name" value="RNase_T"/>
    <property type="match status" value="1"/>
</dbReference>
<dbReference type="RefSeq" id="WP_008733488.1">
    <property type="nucleotide sequence ID" value="NZ_CP004387.1"/>
</dbReference>
<dbReference type="InterPro" id="IPR013520">
    <property type="entry name" value="Ribonucl_H"/>
</dbReference>
<keyword evidence="2" id="KW-0378">Hydrolase</keyword>
<dbReference type="GO" id="GO:0006259">
    <property type="term" value="P:DNA metabolic process"/>
    <property type="evidence" value="ECO:0007669"/>
    <property type="project" value="UniProtKB-ARBA"/>
</dbReference>
<evidence type="ECO:0000313" key="5">
    <source>
        <dbReference type="Proteomes" id="UP000006764"/>
    </source>
</evidence>
<protein>
    <submittedName>
        <fullName evidence="4">DNA polymerase III subunit epsilon</fullName>
    </submittedName>
</protein>
<feature type="domain" description="Exonuclease" evidence="3">
    <location>
        <begin position="30"/>
        <end position="203"/>
    </location>
</feature>
<dbReference type="InterPro" id="IPR012337">
    <property type="entry name" value="RNaseH-like_sf"/>
</dbReference>
<evidence type="ECO:0000259" key="3">
    <source>
        <dbReference type="SMART" id="SM00479"/>
    </source>
</evidence>
<accession>A0A0B4XQR1</accession>
<dbReference type="SUPFAM" id="SSF53098">
    <property type="entry name" value="Ribonuclease H-like"/>
    <property type="match status" value="1"/>
</dbReference>
<evidence type="ECO:0000256" key="2">
    <source>
        <dbReference type="ARBA" id="ARBA00022839"/>
    </source>
</evidence>
<dbReference type="Gene3D" id="3.30.420.10">
    <property type="entry name" value="Ribonuclease H-like superfamily/Ribonuclease H"/>
    <property type="match status" value="1"/>
</dbReference>
<dbReference type="HOGENOM" id="CLU_047806_10_0_6"/>
<keyword evidence="1" id="KW-0540">Nuclease</keyword>
<dbReference type="AlphaFoldDB" id="A0A0B4XQR1"/>
<name>A0A0B4XQR1_9GAMM</name>
<dbReference type="GO" id="GO:0003676">
    <property type="term" value="F:nucleic acid binding"/>
    <property type="evidence" value="ECO:0007669"/>
    <property type="project" value="InterPro"/>
</dbReference>
<dbReference type="OrthoDB" id="6193218at2"/>
<gene>
    <name evidence="4" type="ORF">S7S_15470</name>
</gene>
<dbReference type="InterPro" id="IPR036397">
    <property type="entry name" value="RNaseH_sf"/>
</dbReference>
<dbReference type="CDD" id="cd06127">
    <property type="entry name" value="DEDDh"/>
    <property type="match status" value="1"/>
</dbReference>
<dbReference type="STRING" id="391936.S7S_15470"/>
<dbReference type="NCBIfam" id="NF006601">
    <property type="entry name" value="PRK09145.1"/>
    <property type="match status" value="1"/>
</dbReference>
<proteinExistence type="predicted"/>
<sequence length="207" mass="23024">MLKAIRRAVDRHRHGQGAYAHLFERYQGDEVVALDCETTGLDPRSAELVSIAAVPVREERALSGSALDIRLRHPAGLSGDSIRIHRLRPMDLSDGLSVEDALAALLDFIGNRPLLGWCIDFDVAVINRHLRPRFGFELPNATIEVSALYQRYLRRIQPEVTPDLRFEAIAKALSLPELERHSAKGDATTTALMYLRLKKLGAVATPN</sequence>
<evidence type="ECO:0000256" key="1">
    <source>
        <dbReference type="ARBA" id="ARBA00022722"/>
    </source>
</evidence>
<dbReference type="EMBL" id="CP004387">
    <property type="protein sequence ID" value="AJD49506.1"/>
    <property type="molecule type" value="Genomic_DNA"/>
</dbReference>
<organism evidence="4 5">
    <name type="scientific">Isoalcanivorax pacificus W11-5</name>
    <dbReference type="NCBI Taxonomy" id="391936"/>
    <lineage>
        <taxon>Bacteria</taxon>
        <taxon>Pseudomonadati</taxon>
        <taxon>Pseudomonadota</taxon>
        <taxon>Gammaproteobacteria</taxon>
        <taxon>Oceanospirillales</taxon>
        <taxon>Alcanivoracaceae</taxon>
        <taxon>Isoalcanivorax</taxon>
    </lineage>
</organism>
<dbReference type="SMART" id="SM00479">
    <property type="entry name" value="EXOIII"/>
    <property type="match status" value="1"/>
</dbReference>
<reference evidence="4 5" key="1">
    <citation type="journal article" date="2012" name="J. Bacteriol.">
        <title>Genome sequence of an alkane-degrading bacterium, Alcanivorax pacificus type strain W11-5, isolated from deep sea sediment.</title>
        <authorList>
            <person name="Lai Q."/>
            <person name="Shao Z."/>
        </authorList>
    </citation>
    <scope>NUCLEOTIDE SEQUENCE [LARGE SCALE GENOMIC DNA]</scope>
    <source>
        <strain evidence="4 5">W11-5</strain>
    </source>
</reference>
<dbReference type="Proteomes" id="UP000006764">
    <property type="component" value="Chromosome"/>
</dbReference>
<dbReference type="KEGG" id="apac:S7S_15470"/>
<keyword evidence="5" id="KW-1185">Reference proteome</keyword>
<dbReference type="PANTHER" id="PTHR30231:SF7">
    <property type="entry name" value="BLR4117 PROTEIN"/>
    <property type="match status" value="1"/>
</dbReference>
<dbReference type="GO" id="GO:0008408">
    <property type="term" value="F:3'-5' exonuclease activity"/>
    <property type="evidence" value="ECO:0007669"/>
    <property type="project" value="TreeGrafter"/>
</dbReference>